<organism evidence="4 5">
    <name type="scientific">Desulfocicer vacuolatum DSM 3385</name>
    <dbReference type="NCBI Taxonomy" id="1121400"/>
    <lineage>
        <taxon>Bacteria</taxon>
        <taxon>Pseudomonadati</taxon>
        <taxon>Thermodesulfobacteriota</taxon>
        <taxon>Desulfobacteria</taxon>
        <taxon>Desulfobacterales</taxon>
        <taxon>Desulfobacteraceae</taxon>
        <taxon>Desulfocicer</taxon>
    </lineage>
</organism>
<dbReference type="PANTHER" id="PTHR43080">
    <property type="entry name" value="CBS DOMAIN-CONTAINING PROTEIN CBSX3, MITOCHONDRIAL"/>
    <property type="match status" value="1"/>
</dbReference>
<keyword evidence="5" id="KW-1185">Reference proteome</keyword>
<keyword evidence="1 2" id="KW-0129">CBS domain</keyword>
<feature type="domain" description="CBS" evidence="3">
    <location>
        <begin position="9"/>
        <end position="80"/>
    </location>
</feature>
<evidence type="ECO:0000313" key="4">
    <source>
        <dbReference type="EMBL" id="SMC80955.1"/>
    </source>
</evidence>
<reference evidence="4 5" key="1">
    <citation type="submission" date="2017-04" db="EMBL/GenBank/DDBJ databases">
        <authorList>
            <person name="Afonso C.L."/>
            <person name="Miller P.J."/>
            <person name="Scott M.A."/>
            <person name="Spackman E."/>
            <person name="Goraichik I."/>
            <person name="Dimitrov K.M."/>
            <person name="Suarez D.L."/>
            <person name="Swayne D.E."/>
        </authorList>
    </citation>
    <scope>NUCLEOTIDE SEQUENCE [LARGE SCALE GENOMIC DNA]</scope>
    <source>
        <strain evidence="4 5">DSM 3385</strain>
    </source>
</reference>
<dbReference type="RefSeq" id="WP_084069417.1">
    <property type="nucleotide sequence ID" value="NZ_FWXY01000011.1"/>
</dbReference>
<sequence>MTLKAKDIMVKSFDMIHKDASIAQAIEKITHGRVRDTGHKTTSLMVIDEYNHLAGIITMFDILYHLRPSFLNYYGINGDELVWNDPQISKLINDLKAKKVGQIMSDNVTGASPDDDVIVILDRMIKNNYHRLPVLEKNLPIGVVYVADIYCSLFAQGT</sequence>
<protein>
    <submittedName>
        <fullName evidence="4">CBS domain-containing protein</fullName>
    </submittedName>
</protein>
<name>A0A1W2C6S7_9BACT</name>
<dbReference type="InterPro" id="IPR000644">
    <property type="entry name" value="CBS_dom"/>
</dbReference>
<evidence type="ECO:0000256" key="2">
    <source>
        <dbReference type="PROSITE-ProRule" id="PRU00703"/>
    </source>
</evidence>
<dbReference type="InterPro" id="IPR046342">
    <property type="entry name" value="CBS_dom_sf"/>
</dbReference>
<evidence type="ECO:0000259" key="3">
    <source>
        <dbReference type="PROSITE" id="PS51371"/>
    </source>
</evidence>
<dbReference type="EMBL" id="FWXY01000011">
    <property type="protein sequence ID" value="SMC80955.1"/>
    <property type="molecule type" value="Genomic_DNA"/>
</dbReference>
<feature type="domain" description="CBS" evidence="3">
    <location>
        <begin position="104"/>
        <end position="158"/>
    </location>
</feature>
<evidence type="ECO:0000256" key="1">
    <source>
        <dbReference type="ARBA" id="ARBA00023122"/>
    </source>
</evidence>
<dbReference type="Gene3D" id="3.10.580.10">
    <property type="entry name" value="CBS-domain"/>
    <property type="match status" value="1"/>
</dbReference>
<dbReference type="InterPro" id="IPR051257">
    <property type="entry name" value="Diverse_CBS-Domain"/>
</dbReference>
<dbReference type="OrthoDB" id="5419202at2"/>
<dbReference type="Proteomes" id="UP000192418">
    <property type="component" value="Unassembled WGS sequence"/>
</dbReference>
<accession>A0A1W2C6S7</accession>
<proteinExistence type="predicted"/>
<dbReference type="PANTHER" id="PTHR43080:SF2">
    <property type="entry name" value="CBS DOMAIN-CONTAINING PROTEIN"/>
    <property type="match status" value="1"/>
</dbReference>
<dbReference type="STRING" id="1121400.SAMN02746065_11114"/>
<dbReference type="SUPFAM" id="SSF54631">
    <property type="entry name" value="CBS-domain pair"/>
    <property type="match status" value="1"/>
</dbReference>
<dbReference type="AlphaFoldDB" id="A0A1W2C6S7"/>
<dbReference type="SMART" id="SM00116">
    <property type="entry name" value="CBS"/>
    <property type="match status" value="2"/>
</dbReference>
<dbReference type="PROSITE" id="PS51371">
    <property type="entry name" value="CBS"/>
    <property type="match status" value="2"/>
</dbReference>
<evidence type="ECO:0000313" key="5">
    <source>
        <dbReference type="Proteomes" id="UP000192418"/>
    </source>
</evidence>
<dbReference type="Pfam" id="PF00571">
    <property type="entry name" value="CBS"/>
    <property type="match status" value="2"/>
</dbReference>
<gene>
    <name evidence="4" type="ORF">SAMN02746065_11114</name>
</gene>